<reference evidence="11" key="1">
    <citation type="submission" date="2016-05" db="EMBL/GenBank/DDBJ databases">
        <title>Comparative genomics of biotechnologically important yeasts.</title>
        <authorList>
            <consortium name="DOE Joint Genome Institute"/>
            <person name="Riley R."/>
            <person name="Haridas S."/>
            <person name="Wolfe K.H."/>
            <person name="Lopes M.R."/>
            <person name="Hittinger C.T."/>
            <person name="Goker M."/>
            <person name="Salamov A."/>
            <person name="Wisecaver J."/>
            <person name="Long T.M."/>
            <person name="Aerts A.L."/>
            <person name="Barry K."/>
            <person name="Choi C."/>
            <person name="Clum A."/>
            <person name="Coughlan A.Y."/>
            <person name="Deshpande S."/>
            <person name="Douglass A.P."/>
            <person name="Hanson S.J."/>
            <person name="Klenk H.-P."/>
            <person name="Labutti K."/>
            <person name="Lapidus A."/>
            <person name="Lindquist E."/>
            <person name="Lipzen A."/>
            <person name="Meier-Kolthoff J.P."/>
            <person name="Ohm R.A."/>
            <person name="Otillar R.P."/>
            <person name="Pangilinan J."/>
            <person name="Peng Y."/>
            <person name="Rokas A."/>
            <person name="Rosa C.A."/>
            <person name="Scheuner C."/>
            <person name="Sibirny A.A."/>
            <person name="Slot J.C."/>
            <person name="Stielow J.B."/>
            <person name="Sun H."/>
            <person name="Kurtzman C.P."/>
            <person name="Blackwell M."/>
            <person name="Grigoriev I.V."/>
            <person name="Jeffries T.W."/>
        </authorList>
    </citation>
    <scope>NUCLEOTIDE SEQUENCE [LARGE SCALE GENOMIC DNA]</scope>
    <source>
        <strain evidence="11">NRRL Y-2460</strain>
    </source>
</reference>
<dbReference type="GO" id="GO:0043007">
    <property type="term" value="P:maintenance of rDNA"/>
    <property type="evidence" value="ECO:0007669"/>
    <property type="project" value="TreeGrafter"/>
</dbReference>
<comment type="similarity">
    <text evidence="2">Belongs to the NUR1 family.</text>
</comment>
<dbReference type="OrthoDB" id="3363151at2759"/>
<dbReference type="EMBL" id="KV454011">
    <property type="protein sequence ID" value="ODV98546.1"/>
    <property type="molecule type" value="Genomic_DNA"/>
</dbReference>
<name>A0A1E4U3G4_PACTA</name>
<dbReference type="STRING" id="669874.A0A1E4U3G4"/>
<dbReference type="PANTHER" id="PTHR28293:SF1">
    <property type="entry name" value="NUCLEAR RIM PROTEIN 1"/>
    <property type="match status" value="1"/>
</dbReference>
<evidence type="ECO:0000256" key="3">
    <source>
        <dbReference type="ARBA" id="ARBA00018310"/>
    </source>
</evidence>
<evidence type="ECO:0000256" key="8">
    <source>
        <dbReference type="SAM" id="MobiDB-lite"/>
    </source>
</evidence>
<accession>A0A1E4U3G4</accession>
<keyword evidence="5 9" id="KW-1133">Transmembrane helix</keyword>
<dbReference type="Pfam" id="PF10332">
    <property type="entry name" value="DUF2418"/>
    <property type="match status" value="1"/>
</dbReference>
<keyword evidence="4 9" id="KW-0812">Transmembrane</keyword>
<evidence type="ECO:0000256" key="1">
    <source>
        <dbReference type="ARBA" id="ARBA00004232"/>
    </source>
</evidence>
<evidence type="ECO:0000256" key="5">
    <source>
        <dbReference type="ARBA" id="ARBA00022989"/>
    </source>
</evidence>
<protein>
    <recommendedName>
        <fullName evidence="3">Nuclear rim protein 1</fullName>
    </recommendedName>
</protein>
<gene>
    <name evidence="10" type="ORF">PACTADRAFT_31936</name>
</gene>
<evidence type="ECO:0000256" key="4">
    <source>
        <dbReference type="ARBA" id="ARBA00022692"/>
    </source>
</evidence>
<dbReference type="GO" id="GO:0007096">
    <property type="term" value="P:regulation of exit from mitosis"/>
    <property type="evidence" value="ECO:0007669"/>
    <property type="project" value="TreeGrafter"/>
</dbReference>
<dbReference type="AlphaFoldDB" id="A0A1E4U3G4"/>
<feature type="compositionally biased region" description="Low complexity" evidence="8">
    <location>
        <begin position="1"/>
        <end position="17"/>
    </location>
</feature>
<feature type="transmembrane region" description="Helical" evidence="9">
    <location>
        <begin position="67"/>
        <end position="86"/>
    </location>
</feature>
<keyword evidence="11" id="KW-1185">Reference proteome</keyword>
<comment type="function">
    <text evidence="7">Member of a perinuclear network that controls recombination at multiple loci to maintain genome stability. Required for rDNA repeat stability.</text>
</comment>
<dbReference type="InterPro" id="IPR018819">
    <property type="entry name" value="Nur1/Mug154"/>
</dbReference>
<comment type="subcellular location">
    <subcellularLocation>
        <location evidence="1">Nucleus membrane</location>
        <topology evidence="1">Multi-pass membrane protein</topology>
    </subcellularLocation>
</comment>
<evidence type="ECO:0000256" key="9">
    <source>
        <dbReference type="SAM" id="Phobius"/>
    </source>
</evidence>
<organism evidence="10 11">
    <name type="scientific">Pachysolen tannophilus NRRL Y-2460</name>
    <dbReference type="NCBI Taxonomy" id="669874"/>
    <lineage>
        <taxon>Eukaryota</taxon>
        <taxon>Fungi</taxon>
        <taxon>Dikarya</taxon>
        <taxon>Ascomycota</taxon>
        <taxon>Saccharomycotina</taxon>
        <taxon>Pichiomycetes</taxon>
        <taxon>Pachysolenaceae</taxon>
        <taxon>Pachysolen</taxon>
    </lineage>
</organism>
<feature type="transmembrane region" description="Helical" evidence="9">
    <location>
        <begin position="123"/>
        <end position="145"/>
    </location>
</feature>
<evidence type="ECO:0000256" key="6">
    <source>
        <dbReference type="ARBA" id="ARBA00023136"/>
    </source>
</evidence>
<proteinExistence type="inferred from homology"/>
<feature type="region of interest" description="Disordered" evidence="8">
    <location>
        <begin position="1"/>
        <end position="29"/>
    </location>
</feature>
<keyword evidence="6 9" id="KW-0472">Membrane</keyword>
<dbReference type="Proteomes" id="UP000094236">
    <property type="component" value="Unassembled WGS sequence"/>
</dbReference>
<evidence type="ECO:0000313" key="11">
    <source>
        <dbReference type="Proteomes" id="UP000094236"/>
    </source>
</evidence>
<sequence>MASSESDYNSDSSNSSLPPSPSSPSGNGGLNNEQSLKSRILSYPFDVTMHLSESLQLIEWDFYVEQYGKQLICFLNLVFVCCSFYLDCYYEESLHQKYNYINTDNNEVFAKYGIPKRQKSPPYILVPISLVYYGLIVLSFANAVLCLTNVKNYDLINRDISKVPNTPSAYKIDFQKPLIVVDQNEDSFFIKRFSIMIIKLIFYRIFPKEQENVNDTNTSIWRLSMWAPSLLQLYLLSLFSPLNVLFLTLNKPITFNGLVFLVLLMSFQYMLIFNKYEVLIKDKELVFKEFLQDYQENYLNPRLSKKFRDASVDATRSKFANNTVKFYLNDKRTKVY</sequence>
<feature type="transmembrane region" description="Helical" evidence="9">
    <location>
        <begin position="226"/>
        <end position="247"/>
    </location>
</feature>
<evidence type="ECO:0000313" key="10">
    <source>
        <dbReference type="EMBL" id="ODV98546.1"/>
    </source>
</evidence>
<feature type="transmembrane region" description="Helical" evidence="9">
    <location>
        <begin position="253"/>
        <end position="273"/>
    </location>
</feature>
<dbReference type="PANTHER" id="PTHR28293">
    <property type="entry name" value="NUCLEAR RIM PROTEIN 1"/>
    <property type="match status" value="1"/>
</dbReference>
<evidence type="ECO:0000256" key="7">
    <source>
        <dbReference type="ARBA" id="ARBA00024979"/>
    </source>
</evidence>
<evidence type="ECO:0000256" key="2">
    <source>
        <dbReference type="ARBA" id="ARBA00007900"/>
    </source>
</evidence>
<dbReference type="GO" id="GO:0031965">
    <property type="term" value="C:nuclear membrane"/>
    <property type="evidence" value="ECO:0007669"/>
    <property type="project" value="UniProtKB-SubCell"/>
</dbReference>